<evidence type="ECO:0000313" key="2">
    <source>
        <dbReference type="Proteomes" id="UP000523447"/>
    </source>
</evidence>
<dbReference type="RefSeq" id="WP_040719295.1">
    <property type="nucleotide sequence ID" value="NZ_CAWPHS010000034.1"/>
</dbReference>
<protein>
    <submittedName>
        <fullName evidence="1">Winged helix DNA-binding domain-containing protein</fullName>
    </submittedName>
</protein>
<dbReference type="Pfam" id="PF06224">
    <property type="entry name" value="AlkZ-like"/>
    <property type="match status" value="1"/>
</dbReference>
<organism evidence="1 2">
    <name type="scientific">Nocardia veterana</name>
    <dbReference type="NCBI Taxonomy" id="132249"/>
    <lineage>
        <taxon>Bacteria</taxon>
        <taxon>Bacillati</taxon>
        <taxon>Actinomycetota</taxon>
        <taxon>Actinomycetes</taxon>
        <taxon>Mycobacteriales</taxon>
        <taxon>Nocardiaceae</taxon>
        <taxon>Nocardia</taxon>
    </lineage>
</organism>
<dbReference type="EMBL" id="JAAXPE010000004">
    <property type="protein sequence ID" value="NKY85282.1"/>
    <property type="molecule type" value="Genomic_DNA"/>
</dbReference>
<reference evidence="1 2" key="1">
    <citation type="submission" date="2020-04" db="EMBL/GenBank/DDBJ databases">
        <title>MicrobeNet Type strains.</title>
        <authorList>
            <person name="Nicholson A.C."/>
        </authorList>
    </citation>
    <scope>NUCLEOTIDE SEQUENCE [LARGE SCALE GENOMIC DNA]</scope>
    <source>
        <strain evidence="1 2">DSM 44445</strain>
    </source>
</reference>
<comment type="caution">
    <text evidence="1">The sequence shown here is derived from an EMBL/GenBank/DDBJ whole genome shotgun (WGS) entry which is preliminary data.</text>
</comment>
<accession>A0A7X6RGL8</accession>
<keyword evidence="1" id="KW-0238">DNA-binding</keyword>
<dbReference type="GO" id="GO:0003677">
    <property type="term" value="F:DNA binding"/>
    <property type="evidence" value="ECO:0007669"/>
    <property type="project" value="UniProtKB-KW"/>
</dbReference>
<keyword evidence="2" id="KW-1185">Reference proteome</keyword>
<dbReference type="PANTHER" id="PTHR38479">
    <property type="entry name" value="LMO0824 PROTEIN"/>
    <property type="match status" value="1"/>
</dbReference>
<evidence type="ECO:0000313" key="1">
    <source>
        <dbReference type="EMBL" id="NKY85282.1"/>
    </source>
</evidence>
<gene>
    <name evidence="1" type="ORF">HGA07_06540</name>
</gene>
<dbReference type="Proteomes" id="UP000523447">
    <property type="component" value="Unassembled WGS sequence"/>
</dbReference>
<sequence>MEVGWDQVFAWRLRRGFVERRDGDGAVSVARRLAGVQAQVTSAAETAVALRQRTEPPGAVVRALETGDLMKTWAMRGTLHALPPDLAAAALSLLAAARTWEKPSWQRTFGADATEVKALSDAVGEALDGAVLTRAELVTHLSADARFERMGEQLRSGWGALLKPLAWQGVLCHGPARGNTVTFAAPADVVTNWPGLPDADVGAGQLIQAYLGAYGPATPEAFNTWLIRGAFRKSTVRQWFSDLGAELTEVDVEGRRAWIRTADAADLAATDPTDSVRLLGPFDQYVLGPGTGDTALLPAAHRARVSRTAGWISPLVLVGGRIAGSWEIVDDTLRIDMFDECPVPDRDLLAAETAELARATGRTVLELA</sequence>
<name>A0A7X6RGL8_9NOCA</name>
<proteinExistence type="predicted"/>
<dbReference type="AlphaFoldDB" id="A0A7X6RGL8"/>
<dbReference type="PANTHER" id="PTHR38479:SF2">
    <property type="entry name" value="WINGED HELIX DNA-BINDING DOMAIN-CONTAINING PROTEIN"/>
    <property type="match status" value="1"/>
</dbReference>
<dbReference type="InterPro" id="IPR009351">
    <property type="entry name" value="AlkZ-like"/>
</dbReference>